<accession>A0A420WY26</accession>
<evidence type="ECO:0000313" key="5">
    <source>
        <dbReference type="EMBL" id="RKR06050.1"/>
    </source>
</evidence>
<dbReference type="Gene3D" id="3.90.550.10">
    <property type="entry name" value="Spore Coat Polysaccharide Biosynthesis Protein SpsA, Chain A"/>
    <property type="match status" value="1"/>
</dbReference>
<sequence>MSDFSVLISVYHKESPEFLRSCLSSLGEQTLPASEIVIVEDGPIGDELKGVINEFSDSLPIVSLPLKQNVGLGEALNQGMAVCSHDLVARMDADDLCTSDRFEKQISYLDKTSSNMALLGGAIAEFDSDPSSPHSYRILPTGPDQVRKFGKKRCPVNHMTVVFRKEAIKAVGGYKTFLGMEDYYLWARLLASGYEMDNLADVVVKARVGNGMIARRRGWHYFRQDLALQRKFQEIGFIGWHDVIINSLARAPFRLLPVKWLDWFYKNFLRKKAA</sequence>
<evidence type="ECO:0000313" key="6">
    <source>
        <dbReference type="Proteomes" id="UP000281975"/>
    </source>
</evidence>
<comment type="similarity">
    <text evidence="1">Belongs to the glycosyltransferase 2 family.</text>
</comment>
<dbReference type="GO" id="GO:0016757">
    <property type="term" value="F:glycosyltransferase activity"/>
    <property type="evidence" value="ECO:0007669"/>
    <property type="project" value="UniProtKB-KW"/>
</dbReference>
<organism evidence="5 6">
    <name type="scientific">Kushneria sinocarnis</name>
    <dbReference type="NCBI Taxonomy" id="595502"/>
    <lineage>
        <taxon>Bacteria</taxon>
        <taxon>Pseudomonadati</taxon>
        <taxon>Pseudomonadota</taxon>
        <taxon>Gammaproteobacteria</taxon>
        <taxon>Oceanospirillales</taxon>
        <taxon>Halomonadaceae</taxon>
        <taxon>Kushneria</taxon>
    </lineage>
</organism>
<dbReference type="PANTHER" id="PTHR43685:SF5">
    <property type="entry name" value="GLYCOSYLTRANSFERASE EPSE-RELATED"/>
    <property type="match status" value="1"/>
</dbReference>
<keyword evidence="3 5" id="KW-0808">Transferase</keyword>
<reference evidence="5 6" key="1">
    <citation type="submission" date="2018-10" db="EMBL/GenBank/DDBJ databases">
        <title>Genomic Encyclopedia of Type Strains, Phase IV (KMG-IV): sequencing the most valuable type-strain genomes for metagenomic binning, comparative biology and taxonomic classification.</title>
        <authorList>
            <person name="Goeker M."/>
        </authorList>
    </citation>
    <scope>NUCLEOTIDE SEQUENCE [LARGE SCALE GENOMIC DNA]</scope>
    <source>
        <strain evidence="5 6">DSM 23229</strain>
    </source>
</reference>
<dbReference type="InterPro" id="IPR029044">
    <property type="entry name" value="Nucleotide-diphossugar_trans"/>
</dbReference>
<dbReference type="InterPro" id="IPR050834">
    <property type="entry name" value="Glycosyltransf_2"/>
</dbReference>
<evidence type="ECO:0000256" key="3">
    <source>
        <dbReference type="ARBA" id="ARBA00022679"/>
    </source>
</evidence>
<comment type="caution">
    <text evidence="5">The sequence shown here is derived from an EMBL/GenBank/DDBJ whole genome shotgun (WGS) entry which is preliminary data.</text>
</comment>
<evidence type="ECO:0000256" key="1">
    <source>
        <dbReference type="ARBA" id="ARBA00006739"/>
    </source>
</evidence>
<dbReference type="EMBL" id="RBIN01000003">
    <property type="protein sequence ID" value="RKR06050.1"/>
    <property type="molecule type" value="Genomic_DNA"/>
</dbReference>
<keyword evidence="2" id="KW-0328">Glycosyltransferase</keyword>
<dbReference type="InterPro" id="IPR001173">
    <property type="entry name" value="Glyco_trans_2-like"/>
</dbReference>
<dbReference type="RefSeq" id="WP_170150004.1">
    <property type="nucleotide sequence ID" value="NZ_RBIN01000003.1"/>
</dbReference>
<gene>
    <name evidence="5" type="ORF">C7446_0986</name>
</gene>
<feature type="domain" description="Glycosyltransferase 2-like" evidence="4">
    <location>
        <begin position="5"/>
        <end position="165"/>
    </location>
</feature>
<dbReference type="Proteomes" id="UP000281975">
    <property type="component" value="Unassembled WGS sequence"/>
</dbReference>
<dbReference type="Pfam" id="PF00535">
    <property type="entry name" value="Glycos_transf_2"/>
    <property type="match status" value="1"/>
</dbReference>
<name>A0A420WY26_9GAMM</name>
<dbReference type="AlphaFoldDB" id="A0A420WY26"/>
<dbReference type="SUPFAM" id="SSF53448">
    <property type="entry name" value="Nucleotide-diphospho-sugar transferases"/>
    <property type="match status" value="1"/>
</dbReference>
<keyword evidence="6" id="KW-1185">Reference proteome</keyword>
<evidence type="ECO:0000256" key="2">
    <source>
        <dbReference type="ARBA" id="ARBA00022676"/>
    </source>
</evidence>
<proteinExistence type="inferred from homology"/>
<evidence type="ECO:0000259" key="4">
    <source>
        <dbReference type="Pfam" id="PF00535"/>
    </source>
</evidence>
<dbReference type="PANTHER" id="PTHR43685">
    <property type="entry name" value="GLYCOSYLTRANSFERASE"/>
    <property type="match status" value="1"/>
</dbReference>
<protein>
    <submittedName>
        <fullName evidence="5">Amylovoran biosynthesis glycosyltransferase AmsE</fullName>
    </submittedName>
</protein>